<dbReference type="PIRSF" id="PIRSF000894">
    <property type="entry name" value="Acid_phosphatase"/>
    <property type="match status" value="1"/>
</dbReference>
<feature type="disulfide bond" evidence="3">
    <location>
        <begin position="364"/>
        <end position="373"/>
    </location>
</feature>
<protein>
    <recommendedName>
        <fullName evidence="6">Acid phosphatase</fullName>
    </recommendedName>
</protein>
<dbReference type="SUPFAM" id="SSF53254">
    <property type="entry name" value="Phosphoglycerate mutase-like"/>
    <property type="match status" value="1"/>
</dbReference>
<dbReference type="OrthoDB" id="6509975at2759"/>
<keyword evidence="1" id="KW-0378">Hydrolase</keyword>
<evidence type="ECO:0000256" key="1">
    <source>
        <dbReference type="ARBA" id="ARBA00022801"/>
    </source>
</evidence>
<accession>A0A139HKD0</accession>
<comment type="caution">
    <text evidence="4">The sequence shown here is derived from an EMBL/GenBank/DDBJ whole genome shotgun (WGS) entry which is preliminary data.</text>
</comment>
<dbReference type="STRING" id="321146.A0A139HKD0"/>
<dbReference type="Pfam" id="PF00328">
    <property type="entry name" value="His_Phos_2"/>
    <property type="match status" value="1"/>
</dbReference>
<dbReference type="AlphaFoldDB" id="A0A139HKD0"/>
<organism evidence="4 5">
    <name type="scientific">Pseudocercospora eumusae</name>
    <dbReference type="NCBI Taxonomy" id="321146"/>
    <lineage>
        <taxon>Eukaryota</taxon>
        <taxon>Fungi</taxon>
        <taxon>Dikarya</taxon>
        <taxon>Ascomycota</taxon>
        <taxon>Pezizomycotina</taxon>
        <taxon>Dothideomycetes</taxon>
        <taxon>Dothideomycetidae</taxon>
        <taxon>Mycosphaerellales</taxon>
        <taxon>Mycosphaerellaceae</taxon>
        <taxon>Pseudocercospora</taxon>
    </lineage>
</organism>
<keyword evidence="5" id="KW-1185">Reference proteome</keyword>
<keyword evidence="2" id="KW-0325">Glycoprotein</keyword>
<gene>
    <name evidence="4" type="ORF">AC578_5381</name>
</gene>
<name>A0A139HKD0_9PEZI</name>
<proteinExistence type="predicted"/>
<dbReference type="EMBL" id="LFZN01000037">
    <property type="protein sequence ID" value="KXT02829.1"/>
    <property type="molecule type" value="Genomic_DNA"/>
</dbReference>
<dbReference type="CDD" id="cd07061">
    <property type="entry name" value="HP_HAP_like"/>
    <property type="match status" value="1"/>
</dbReference>
<dbReference type="PANTHER" id="PTHR20963:SF18">
    <property type="entry name" value="ACID PHOSPHATASE PHO11-RELATED"/>
    <property type="match status" value="1"/>
</dbReference>
<dbReference type="Gene3D" id="3.40.50.1240">
    <property type="entry name" value="Phosphoglycerate mutase-like"/>
    <property type="match status" value="1"/>
</dbReference>
<dbReference type="PANTHER" id="PTHR20963">
    <property type="entry name" value="MULTIPLE INOSITOL POLYPHOSPHATE PHOSPHATASE-RELATED"/>
    <property type="match status" value="1"/>
</dbReference>
<dbReference type="InterPro" id="IPR016274">
    <property type="entry name" value="Histidine_acid_Pase_euk"/>
</dbReference>
<evidence type="ECO:0008006" key="6">
    <source>
        <dbReference type="Google" id="ProtNLM"/>
    </source>
</evidence>
<sequence>MSAINAVLCCAKHVIPGMLELYQRLQNTNETLPDAIAAASKADFYALFPNEQFEQLTSTGPFAGTLQAFKAGTTFRTRYERLLERALEHRHTSFWTSDSPRCIDTARYFATGFFGLNWTDIATLHIVPETADQGGSTLTPGRACPSYIKNRHERGHEFGNRQLKAFRSSYLPQIRDRFAADSPGLLFDEAEIYSMQEYCAFETLVRGDSKWCDVFTQDEWESFEYARDLLHYYRAGPGNPFAAAGGMLWLKATAELMLQGSEAGNLFFSFNHDGDIFNLLSALQLFQEPEDLPTDRVKHDRTWRLSDVTPMGARIVLERYVCPSSPPQCWANELYPNHEHCEEQMYEPHVRLSINDGIVPIPRCQDGSPGGGCLLSNFLSLVDVRDQETPDWASLCEVDQKLPKRVEFLHHHHQK</sequence>
<dbReference type="InterPro" id="IPR000560">
    <property type="entry name" value="His_Pase_clade-2"/>
</dbReference>
<keyword evidence="3" id="KW-1015">Disulfide bond</keyword>
<dbReference type="InterPro" id="IPR029033">
    <property type="entry name" value="His_PPase_superfam"/>
</dbReference>
<dbReference type="Proteomes" id="UP000070133">
    <property type="component" value="Unassembled WGS sequence"/>
</dbReference>
<evidence type="ECO:0000256" key="3">
    <source>
        <dbReference type="PIRSR" id="PIRSR000894-2"/>
    </source>
</evidence>
<dbReference type="GO" id="GO:0003993">
    <property type="term" value="F:acid phosphatase activity"/>
    <property type="evidence" value="ECO:0007669"/>
    <property type="project" value="TreeGrafter"/>
</dbReference>
<evidence type="ECO:0000313" key="5">
    <source>
        <dbReference type="Proteomes" id="UP000070133"/>
    </source>
</evidence>
<evidence type="ECO:0000256" key="2">
    <source>
        <dbReference type="ARBA" id="ARBA00023180"/>
    </source>
</evidence>
<feature type="disulfide bond" evidence="3">
    <location>
        <begin position="199"/>
        <end position="212"/>
    </location>
</feature>
<evidence type="ECO:0000313" key="4">
    <source>
        <dbReference type="EMBL" id="KXT02829.1"/>
    </source>
</evidence>
<reference evidence="4 5" key="1">
    <citation type="submission" date="2015-07" db="EMBL/GenBank/DDBJ databases">
        <title>Comparative genomics of the Sigatoka disease complex on banana suggests a link between parallel evolutionary changes in Pseudocercospora fijiensis and Pseudocercospora eumusae and increased virulence on the banana host.</title>
        <authorList>
            <person name="Chang T.-C."/>
            <person name="Salvucci A."/>
            <person name="Crous P.W."/>
            <person name="Stergiopoulos I."/>
        </authorList>
    </citation>
    <scope>NUCLEOTIDE SEQUENCE [LARGE SCALE GENOMIC DNA]</scope>
    <source>
        <strain evidence="4 5">CBS 114824</strain>
    </source>
</reference>
<dbReference type="GO" id="GO:0009277">
    <property type="term" value="C:fungal-type cell wall"/>
    <property type="evidence" value="ECO:0007669"/>
    <property type="project" value="TreeGrafter"/>
</dbReference>